<feature type="domain" description="HTH iclR-type" evidence="4">
    <location>
        <begin position="12"/>
        <end position="74"/>
    </location>
</feature>
<feature type="domain" description="IclR-ED" evidence="5">
    <location>
        <begin position="75"/>
        <end position="257"/>
    </location>
</feature>
<keyword evidence="7" id="KW-1185">Reference proteome</keyword>
<dbReference type="Pfam" id="PF01614">
    <property type="entry name" value="IclR_C"/>
    <property type="match status" value="1"/>
</dbReference>
<dbReference type="GO" id="GO:0003677">
    <property type="term" value="F:DNA binding"/>
    <property type="evidence" value="ECO:0007669"/>
    <property type="project" value="UniProtKB-KW"/>
</dbReference>
<dbReference type="InterPro" id="IPR029016">
    <property type="entry name" value="GAF-like_dom_sf"/>
</dbReference>
<evidence type="ECO:0000313" key="6">
    <source>
        <dbReference type="EMBL" id="OIS92762.1"/>
    </source>
</evidence>
<dbReference type="Gene3D" id="3.30.450.40">
    <property type="match status" value="1"/>
</dbReference>
<dbReference type="PROSITE" id="PS51077">
    <property type="entry name" value="HTH_ICLR"/>
    <property type="match status" value="1"/>
</dbReference>
<dbReference type="PANTHER" id="PTHR30136:SF8">
    <property type="entry name" value="TRANSCRIPTIONAL REGULATORY PROTEIN"/>
    <property type="match status" value="1"/>
</dbReference>
<dbReference type="Gene3D" id="1.10.10.10">
    <property type="entry name" value="Winged helix-like DNA-binding domain superfamily/Winged helix DNA-binding domain"/>
    <property type="match status" value="1"/>
</dbReference>
<dbReference type="SMART" id="SM00346">
    <property type="entry name" value="HTH_ICLR"/>
    <property type="match status" value="1"/>
</dbReference>
<dbReference type="InterPro" id="IPR050707">
    <property type="entry name" value="HTH_MetabolicPath_Reg"/>
</dbReference>
<evidence type="ECO:0000313" key="7">
    <source>
        <dbReference type="Proteomes" id="UP000182985"/>
    </source>
</evidence>
<name>A0A1J6I1K4_9HYPH</name>
<dbReference type="CDD" id="cd00090">
    <property type="entry name" value="HTH_ARSR"/>
    <property type="match status" value="1"/>
</dbReference>
<dbReference type="InterPro" id="IPR036390">
    <property type="entry name" value="WH_DNA-bd_sf"/>
</dbReference>
<evidence type="ECO:0000259" key="5">
    <source>
        <dbReference type="PROSITE" id="PS51078"/>
    </source>
</evidence>
<sequence length="261" mass="27962">MVDDDEKDGGSLQSVVLTMQVLEQVVRTPKGVGVTSLAKALGTSKSRIHRHLQTLVRQGYVFQHEDSERYEVGHKLVSLVQSVSDNSGMVHAAYDPLLELRDALGHSAVASQLTPEGMLVIATVPGRSPIEIGVRVGSLLSFHSSAQGKVAAAFSSEAFQSRVLAGQLEAFTPSTIIEPAVLKKEFAEIRRRGWAIAPHETALGLNTLASPVFDASGMVCGATGIVDMVQSVGEVPTDEQIARTIKAARKISERLGYQVKH</sequence>
<dbReference type="SUPFAM" id="SSF55781">
    <property type="entry name" value="GAF domain-like"/>
    <property type="match status" value="1"/>
</dbReference>
<organism evidence="6 7">
    <name type="scientific">Brucella cytisi</name>
    <dbReference type="NCBI Taxonomy" id="407152"/>
    <lineage>
        <taxon>Bacteria</taxon>
        <taxon>Pseudomonadati</taxon>
        <taxon>Pseudomonadota</taxon>
        <taxon>Alphaproteobacteria</taxon>
        <taxon>Hyphomicrobiales</taxon>
        <taxon>Brucellaceae</taxon>
        <taxon>Brucella/Ochrobactrum group</taxon>
        <taxon>Brucella</taxon>
    </lineage>
</organism>
<dbReference type="InterPro" id="IPR011991">
    <property type="entry name" value="ArsR-like_HTH"/>
</dbReference>
<accession>A0A1J6I1K4</accession>
<evidence type="ECO:0000256" key="3">
    <source>
        <dbReference type="ARBA" id="ARBA00023163"/>
    </source>
</evidence>
<protein>
    <recommendedName>
        <fullName evidence="8">IclR family transcriptional regulator</fullName>
    </recommendedName>
</protein>
<reference evidence="6 7" key="1">
    <citation type="submission" date="2016-10" db="EMBL/GenBank/DDBJ databases">
        <title>The Draft Genome Sequence of the Potato Rhizosphere Bacteria Ochrobactrum sp. IPA7.2.</title>
        <authorList>
            <person name="Gogoleva N.E."/>
            <person name="Khlopko Y.A."/>
            <person name="Burygin G.L."/>
            <person name="Plotnikov A.O."/>
        </authorList>
    </citation>
    <scope>NUCLEOTIDE SEQUENCE [LARGE SCALE GENOMIC DNA]</scope>
    <source>
        <strain evidence="6 7">IPA7.2</strain>
    </source>
</reference>
<dbReference type="InterPro" id="IPR014757">
    <property type="entry name" value="Tscrpt_reg_IclR_C"/>
</dbReference>
<evidence type="ECO:0008006" key="8">
    <source>
        <dbReference type="Google" id="ProtNLM"/>
    </source>
</evidence>
<keyword evidence="1" id="KW-0805">Transcription regulation</keyword>
<evidence type="ECO:0000256" key="2">
    <source>
        <dbReference type="ARBA" id="ARBA00023125"/>
    </source>
</evidence>
<dbReference type="Pfam" id="PF09339">
    <property type="entry name" value="HTH_IclR"/>
    <property type="match status" value="1"/>
</dbReference>
<dbReference type="InterPro" id="IPR036388">
    <property type="entry name" value="WH-like_DNA-bd_sf"/>
</dbReference>
<dbReference type="SUPFAM" id="SSF46785">
    <property type="entry name" value="Winged helix' DNA-binding domain"/>
    <property type="match status" value="1"/>
</dbReference>
<keyword evidence="2" id="KW-0238">DNA-binding</keyword>
<dbReference type="GO" id="GO:0003700">
    <property type="term" value="F:DNA-binding transcription factor activity"/>
    <property type="evidence" value="ECO:0007669"/>
    <property type="project" value="TreeGrafter"/>
</dbReference>
<keyword evidence="3" id="KW-0804">Transcription</keyword>
<dbReference type="EMBL" id="MOEC01000014">
    <property type="protein sequence ID" value="OIS92762.1"/>
    <property type="molecule type" value="Genomic_DNA"/>
</dbReference>
<comment type="caution">
    <text evidence="6">The sequence shown here is derived from an EMBL/GenBank/DDBJ whole genome shotgun (WGS) entry which is preliminary data.</text>
</comment>
<dbReference type="PROSITE" id="PS51078">
    <property type="entry name" value="ICLR_ED"/>
    <property type="match status" value="1"/>
</dbReference>
<evidence type="ECO:0000259" key="4">
    <source>
        <dbReference type="PROSITE" id="PS51077"/>
    </source>
</evidence>
<evidence type="ECO:0000256" key="1">
    <source>
        <dbReference type="ARBA" id="ARBA00023015"/>
    </source>
</evidence>
<proteinExistence type="predicted"/>
<dbReference type="FunFam" id="1.10.10.10:FF:000056">
    <property type="entry name" value="IclR family transcriptional regulator"/>
    <property type="match status" value="1"/>
</dbReference>
<dbReference type="AlphaFoldDB" id="A0A1J6I1K4"/>
<gene>
    <name evidence="6" type="ORF">BLA27_15120</name>
</gene>
<dbReference type="PANTHER" id="PTHR30136">
    <property type="entry name" value="HELIX-TURN-HELIX TRANSCRIPTIONAL REGULATOR, ICLR FAMILY"/>
    <property type="match status" value="1"/>
</dbReference>
<dbReference type="InterPro" id="IPR005471">
    <property type="entry name" value="Tscrpt_reg_IclR_N"/>
</dbReference>
<dbReference type="GO" id="GO:0045892">
    <property type="term" value="P:negative regulation of DNA-templated transcription"/>
    <property type="evidence" value="ECO:0007669"/>
    <property type="project" value="TreeGrafter"/>
</dbReference>
<dbReference type="RefSeq" id="WP_071632470.1">
    <property type="nucleotide sequence ID" value="NZ_MOEC01000014.1"/>
</dbReference>
<dbReference type="OrthoDB" id="6057486at2"/>
<dbReference type="Proteomes" id="UP000182985">
    <property type="component" value="Unassembled WGS sequence"/>
</dbReference>